<dbReference type="AlphaFoldDB" id="G9NUP8"/>
<dbReference type="Proteomes" id="UP000005426">
    <property type="component" value="Unassembled WGS sequence"/>
</dbReference>
<name>G9NUP8_HYPAI</name>
<evidence type="ECO:0000313" key="2">
    <source>
        <dbReference type="Proteomes" id="UP000005426"/>
    </source>
</evidence>
<sequence>MRVRVSQGKVGAVKHSAVDRGSGECNSPKDRRLFAGRWRAIILWSSTILDHFVKMS</sequence>
<dbReference type="HOGENOM" id="CLU_3014441_0_0_1"/>
<reference evidence="1 2" key="1">
    <citation type="journal article" date="2011" name="Genome Biol.">
        <title>Comparative genome sequence analysis underscores mycoparasitism as the ancestral life style of Trichoderma.</title>
        <authorList>
            <person name="Kubicek C.P."/>
            <person name="Herrera-Estrella A."/>
            <person name="Seidl-Seiboth V."/>
            <person name="Martinez D.A."/>
            <person name="Druzhinina I.S."/>
            <person name="Thon M."/>
            <person name="Zeilinger S."/>
            <person name="Casas-Flores S."/>
            <person name="Horwitz B.A."/>
            <person name="Mukherjee P.K."/>
            <person name="Mukherjee M."/>
            <person name="Kredics L."/>
            <person name="Alcaraz L.D."/>
            <person name="Aerts A."/>
            <person name="Antal Z."/>
            <person name="Atanasova L."/>
            <person name="Cervantes-Badillo M.G."/>
            <person name="Challacombe J."/>
            <person name="Chertkov O."/>
            <person name="McCluskey K."/>
            <person name="Coulpier F."/>
            <person name="Deshpande N."/>
            <person name="von Doehren H."/>
            <person name="Ebbole D.J."/>
            <person name="Esquivel-Naranjo E.U."/>
            <person name="Fekete E."/>
            <person name="Flipphi M."/>
            <person name="Glaser F."/>
            <person name="Gomez-Rodriguez E.Y."/>
            <person name="Gruber S."/>
            <person name="Han C."/>
            <person name="Henrissat B."/>
            <person name="Hermosa R."/>
            <person name="Hernandez-Onate M."/>
            <person name="Karaffa L."/>
            <person name="Kosti I."/>
            <person name="Le Crom S."/>
            <person name="Lindquist E."/>
            <person name="Lucas S."/>
            <person name="Luebeck M."/>
            <person name="Luebeck P.S."/>
            <person name="Margeot A."/>
            <person name="Metz B."/>
            <person name="Misra M."/>
            <person name="Nevalainen H."/>
            <person name="Omann M."/>
            <person name="Packer N."/>
            <person name="Perrone G."/>
            <person name="Uresti-Rivera E.E."/>
            <person name="Salamov A."/>
            <person name="Schmoll M."/>
            <person name="Seiboth B."/>
            <person name="Shapiro H."/>
            <person name="Sukno S."/>
            <person name="Tamayo-Ramos J.A."/>
            <person name="Tisch D."/>
            <person name="Wiest A."/>
            <person name="Wilkinson H.H."/>
            <person name="Zhang M."/>
            <person name="Coutinho P.M."/>
            <person name="Kenerley C.M."/>
            <person name="Monte E."/>
            <person name="Baker S.E."/>
            <person name="Grigoriev I.V."/>
        </authorList>
    </citation>
    <scope>NUCLEOTIDE SEQUENCE [LARGE SCALE GENOMIC DNA]</scope>
    <source>
        <strain evidence="2">ATCC 20476 / IMI 206040</strain>
    </source>
</reference>
<keyword evidence="2" id="KW-1185">Reference proteome</keyword>
<proteinExistence type="predicted"/>
<gene>
    <name evidence="1" type="ORF">TRIATDRAFT_256715</name>
</gene>
<protein>
    <submittedName>
        <fullName evidence="1">Uncharacterized protein</fullName>
    </submittedName>
</protein>
<evidence type="ECO:0000313" key="1">
    <source>
        <dbReference type="EMBL" id="EHK45773.1"/>
    </source>
</evidence>
<dbReference type="EMBL" id="ABDG02000023">
    <property type="protein sequence ID" value="EHK45773.1"/>
    <property type="molecule type" value="Genomic_DNA"/>
</dbReference>
<comment type="caution">
    <text evidence="1">The sequence shown here is derived from an EMBL/GenBank/DDBJ whole genome shotgun (WGS) entry which is preliminary data.</text>
</comment>
<organism evidence="1 2">
    <name type="scientific">Hypocrea atroviridis (strain ATCC 20476 / IMI 206040)</name>
    <name type="common">Trichoderma atroviride</name>
    <dbReference type="NCBI Taxonomy" id="452589"/>
    <lineage>
        <taxon>Eukaryota</taxon>
        <taxon>Fungi</taxon>
        <taxon>Dikarya</taxon>
        <taxon>Ascomycota</taxon>
        <taxon>Pezizomycotina</taxon>
        <taxon>Sordariomycetes</taxon>
        <taxon>Hypocreomycetidae</taxon>
        <taxon>Hypocreales</taxon>
        <taxon>Hypocreaceae</taxon>
        <taxon>Trichoderma</taxon>
    </lineage>
</organism>
<accession>G9NUP8</accession>